<dbReference type="NCBIfam" id="TIGR00231">
    <property type="entry name" value="small_GTP"/>
    <property type="match status" value="1"/>
</dbReference>
<organism evidence="2 3">
    <name type="scientific">Blepharisma stoltei</name>
    <dbReference type="NCBI Taxonomy" id="1481888"/>
    <lineage>
        <taxon>Eukaryota</taxon>
        <taxon>Sar</taxon>
        <taxon>Alveolata</taxon>
        <taxon>Ciliophora</taxon>
        <taxon>Postciliodesmatophora</taxon>
        <taxon>Heterotrichea</taxon>
        <taxon>Heterotrichida</taxon>
        <taxon>Blepharismidae</taxon>
        <taxon>Blepharisma</taxon>
    </lineage>
</organism>
<dbReference type="SMART" id="SM00175">
    <property type="entry name" value="RAB"/>
    <property type="match status" value="1"/>
</dbReference>
<dbReference type="InterPro" id="IPR027417">
    <property type="entry name" value="P-loop_NTPase"/>
</dbReference>
<dbReference type="FunFam" id="3.40.50.300:FF:000808">
    <property type="entry name" value="Small GTP-binding protein, putative"/>
    <property type="match status" value="1"/>
</dbReference>
<dbReference type="GO" id="GO:0005525">
    <property type="term" value="F:GTP binding"/>
    <property type="evidence" value="ECO:0007669"/>
    <property type="project" value="InterPro"/>
</dbReference>
<evidence type="ECO:0000256" key="1">
    <source>
        <dbReference type="ARBA" id="ARBA00022741"/>
    </source>
</evidence>
<dbReference type="AlphaFoldDB" id="A0AAU9IUP3"/>
<keyword evidence="1" id="KW-0547">Nucleotide-binding</keyword>
<dbReference type="PROSITE" id="PS51421">
    <property type="entry name" value="RAS"/>
    <property type="match status" value="1"/>
</dbReference>
<sequence length="187" mass="21069">MCCKSPKRQGSPTLNTSSKTESKVVLLGDSGVGKSSLLWRFDRGEFNENHEVTIGGAYLEKKVALSNEKMVVLNIWDTAGQDRFLSLMPMYYRNSTAAIIVYDVSNQHSFSRVQYWVKTLKDQVPDCLLYLVGNKADKEPKMVDEFVAKDFATANGMDWLETSAKSALNVDLLFKRVAEGVEKVKWN</sequence>
<dbReference type="Proteomes" id="UP001162131">
    <property type="component" value="Unassembled WGS sequence"/>
</dbReference>
<dbReference type="Pfam" id="PF00071">
    <property type="entry name" value="Ras"/>
    <property type="match status" value="1"/>
</dbReference>
<protein>
    <submittedName>
        <fullName evidence="2">Uncharacterized protein</fullName>
    </submittedName>
</protein>
<dbReference type="InterPro" id="IPR001806">
    <property type="entry name" value="Small_GTPase"/>
</dbReference>
<proteinExistence type="predicted"/>
<dbReference type="PANTHER" id="PTHR47978">
    <property type="match status" value="1"/>
</dbReference>
<dbReference type="GO" id="GO:0003924">
    <property type="term" value="F:GTPase activity"/>
    <property type="evidence" value="ECO:0007669"/>
    <property type="project" value="InterPro"/>
</dbReference>
<dbReference type="InterPro" id="IPR005225">
    <property type="entry name" value="Small_GTP-bd"/>
</dbReference>
<comment type="caution">
    <text evidence="2">The sequence shown here is derived from an EMBL/GenBank/DDBJ whole genome shotgun (WGS) entry which is preliminary data.</text>
</comment>
<dbReference type="SUPFAM" id="SSF52540">
    <property type="entry name" value="P-loop containing nucleoside triphosphate hydrolases"/>
    <property type="match status" value="1"/>
</dbReference>
<dbReference type="PROSITE" id="PS51419">
    <property type="entry name" value="RAB"/>
    <property type="match status" value="1"/>
</dbReference>
<dbReference type="SMART" id="SM00174">
    <property type="entry name" value="RHO"/>
    <property type="match status" value="1"/>
</dbReference>
<name>A0AAU9IUP3_9CILI</name>
<evidence type="ECO:0000313" key="2">
    <source>
        <dbReference type="EMBL" id="CAG9316854.1"/>
    </source>
</evidence>
<gene>
    <name evidence="2" type="ORF">BSTOLATCC_MIC17487</name>
</gene>
<dbReference type="Gene3D" id="3.40.50.300">
    <property type="entry name" value="P-loop containing nucleotide triphosphate hydrolases"/>
    <property type="match status" value="1"/>
</dbReference>
<dbReference type="SMART" id="SM00173">
    <property type="entry name" value="RAS"/>
    <property type="match status" value="1"/>
</dbReference>
<dbReference type="EMBL" id="CAJZBQ010000017">
    <property type="protein sequence ID" value="CAG9316854.1"/>
    <property type="molecule type" value="Genomic_DNA"/>
</dbReference>
<reference evidence="2" key="1">
    <citation type="submission" date="2021-09" db="EMBL/GenBank/DDBJ databases">
        <authorList>
            <consortium name="AG Swart"/>
            <person name="Singh M."/>
            <person name="Singh A."/>
            <person name="Seah K."/>
            <person name="Emmerich C."/>
        </authorList>
    </citation>
    <scope>NUCLEOTIDE SEQUENCE</scope>
    <source>
        <strain evidence="2">ATCC30299</strain>
    </source>
</reference>
<dbReference type="PRINTS" id="PR00449">
    <property type="entry name" value="RASTRNSFRMNG"/>
</dbReference>
<accession>A0AAU9IUP3</accession>
<evidence type="ECO:0000313" key="3">
    <source>
        <dbReference type="Proteomes" id="UP001162131"/>
    </source>
</evidence>
<keyword evidence="3" id="KW-1185">Reference proteome</keyword>